<evidence type="ECO:0000256" key="4">
    <source>
        <dbReference type="ARBA" id="ARBA00022801"/>
    </source>
</evidence>
<dbReference type="GO" id="GO:0005576">
    <property type="term" value="C:extracellular region"/>
    <property type="evidence" value="ECO:0007669"/>
    <property type="project" value="TreeGrafter"/>
</dbReference>
<dbReference type="SUPFAM" id="SSF50630">
    <property type="entry name" value="Acid proteases"/>
    <property type="match status" value="1"/>
</dbReference>
<dbReference type="InterPro" id="IPR032861">
    <property type="entry name" value="TAXi_N"/>
</dbReference>
<dbReference type="RefSeq" id="XP_008439375.2">
    <property type="nucleotide sequence ID" value="XM_008441153.3"/>
</dbReference>
<evidence type="ECO:0000259" key="6">
    <source>
        <dbReference type="PROSITE" id="PS51767"/>
    </source>
</evidence>
<dbReference type="PANTHER" id="PTHR47967">
    <property type="entry name" value="OS07G0603500 PROTEIN-RELATED"/>
    <property type="match status" value="1"/>
</dbReference>
<dbReference type="InterPro" id="IPR033121">
    <property type="entry name" value="PEPTIDASE_A1"/>
</dbReference>
<name>A0A1S3AZA6_CUCME</name>
<keyword evidence="2" id="KW-0645">Protease</keyword>
<gene>
    <name evidence="8" type="primary">LOC103484191</name>
</gene>
<keyword evidence="7" id="KW-1185">Reference proteome</keyword>
<keyword evidence="5" id="KW-0325">Glycoprotein</keyword>
<keyword evidence="4" id="KW-0378">Hydrolase</keyword>
<evidence type="ECO:0000256" key="1">
    <source>
        <dbReference type="ARBA" id="ARBA00007447"/>
    </source>
</evidence>
<evidence type="ECO:0000313" key="8">
    <source>
        <dbReference type="RefSeq" id="XP_008439375.2"/>
    </source>
</evidence>
<dbReference type="InterPro" id="IPR034161">
    <property type="entry name" value="Pepsin-like_plant"/>
</dbReference>
<protein>
    <submittedName>
        <fullName evidence="8">Aspartic proteinase CDR1-like</fullName>
    </submittedName>
</protein>
<dbReference type="GO" id="GO:0004190">
    <property type="term" value="F:aspartic-type endopeptidase activity"/>
    <property type="evidence" value="ECO:0007669"/>
    <property type="project" value="UniProtKB-KW"/>
</dbReference>
<dbReference type="Proteomes" id="UP001652600">
    <property type="component" value="Chromosome 6"/>
</dbReference>
<dbReference type="CDD" id="cd05476">
    <property type="entry name" value="pepsin_A_like_plant"/>
    <property type="match status" value="1"/>
</dbReference>
<reference evidence="8" key="1">
    <citation type="submission" date="2025-08" db="UniProtKB">
        <authorList>
            <consortium name="RefSeq"/>
        </authorList>
    </citation>
    <scope>IDENTIFICATION</scope>
    <source>
        <tissue evidence="8">Stem</tissue>
    </source>
</reference>
<dbReference type="InterPro" id="IPR021109">
    <property type="entry name" value="Peptidase_aspartic_dom_sf"/>
</dbReference>
<dbReference type="eggNOG" id="KOG1339">
    <property type="taxonomic scope" value="Eukaryota"/>
</dbReference>
<feature type="domain" description="Peptidase A1" evidence="6">
    <location>
        <begin position="125"/>
        <end position="467"/>
    </location>
</feature>
<dbReference type="InParanoid" id="A0A1S3AZA6"/>
<dbReference type="GeneID" id="103484191"/>
<dbReference type="Gene3D" id="2.40.70.10">
    <property type="entry name" value="Acid Proteases"/>
    <property type="match status" value="2"/>
</dbReference>
<accession>A0A1S3AZA6</accession>
<dbReference type="Pfam" id="PF14543">
    <property type="entry name" value="TAXi_N"/>
    <property type="match status" value="1"/>
</dbReference>
<proteinExistence type="inferred from homology"/>
<evidence type="ECO:0000256" key="2">
    <source>
        <dbReference type="ARBA" id="ARBA00022670"/>
    </source>
</evidence>
<dbReference type="InterPro" id="IPR032799">
    <property type="entry name" value="TAXi_C"/>
</dbReference>
<dbReference type="KEGG" id="cmo:103484191"/>
<evidence type="ECO:0000256" key="5">
    <source>
        <dbReference type="ARBA" id="ARBA00023180"/>
    </source>
</evidence>
<keyword evidence="3" id="KW-0064">Aspartyl protease</keyword>
<dbReference type="PANTHER" id="PTHR47967:SF91">
    <property type="entry name" value="PEPTIDASE A1 DOMAIN-CONTAINING PROTEIN"/>
    <property type="match status" value="1"/>
</dbReference>
<dbReference type="Pfam" id="PF14541">
    <property type="entry name" value="TAXi_C"/>
    <property type="match status" value="1"/>
</dbReference>
<dbReference type="PROSITE" id="PS51767">
    <property type="entry name" value="PEPTIDASE_A1"/>
    <property type="match status" value="1"/>
</dbReference>
<organism evidence="7 8">
    <name type="scientific">Cucumis melo</name>
    <name type="common">Muskmelon</name>
    <dbReference type="NCBI Taxonomy" id="3656"/>
    <lineage>
        <taxon>Eukaryota</taxon>
        <taxon>Viridiplantae</taxon>
        <taxon>Streptophyta</taxon>
        <taxon>Embryophyta</taxon>
        <taxon>Tracheophyta</taxon>
        <taxon>Spermatophyta</taxon>
        <taxon>Magnoliopsida</taxon>
        <taxon>eudicotyledons</taxon>
        <taxon>Gunneridae</taxon>
        <taxon>Pentapetalae</taxon>
        <taxon>rosids</taxon>
        <taxon>fabids</taxon>
        <taxon>Cucurbitales</taxon>
        <taxon>Cucurbitaceae</taxon>
        <taxon>Benincaseae</taxon>
        <taxon>Cucumis</taxon>
    </lineage>
</organism>
<dbReference type="GO" id="GO:0006508">
    <property type="term" value="P:proteolysis"/>
    <property type="evidence" value="ECO:0007669"/>
    <property type="project" value="UniProtKB-KW"/>
</dbReference>
<dbReference type="AlphaFoldDB" id="A0A1S3AZA6"/>
<evidence type="ECO:0000256" key="3">
    <source>
        <dbReference type="ARBA" id="ARBA00022750"/>
    </source>
</evidence>
<evidence type="ECO:0000313" key="7">
    <source>
        <dbReference type="Proteomes" id="UP001652600"/>
    </source>
</evidence>
<dbReference type="InterPro" id="IPR051708">
    <property type="entry name" value="Plant_Aspart_Prot_A1"/>
</dbReference>
<sequence length="474" mass="52493">MERKCKIVLDIKPKLNVMFCVSVNGMSPNRCFGNMILYLLFTILESKGMHMVSNEVGFTARLIHHDSPLSPFYNHAMTGTARIEATVHRSRSRLSYLYYINKLSENTLENDVSLSPTLVNEGGEYLMSFNIGNPPSQVMGFLDTSNGLIWVQCSNCNSQCEPEKRGPTTKFLSSKSFTYEMEPCGSNFCNSLTGFKTCNSSDKWCKYRLVYGDNKATSGILSSDNFGFDTSDGKLVDVGFLNFGCSEAPLTGDEQSYTGRVGLNQTPLSLISQLGIKKFSYCLVPFNSLGSTSKMYFGSLPVTSGGQTPLLYPNSDAYYVKVLGISIGNDEPHFDGVFDVYDVRDGWIIDTGITYSSLETDAFDSLLAKFLTLKNFPQRKDDPKDRFELCFELANANDLESFPDATVHFDGADLILNVESTFVKIEDDGIFCLALLRSGSPVSILGNFQLQNYHVGYDLEAQVISFAPVDCADS</sequence>
<comment type="similarity">
    <text evidence="1">Belongs to the peptidase A1 family.</text>
</comment>